<dbReference type="InterPro" id="IPR010516">
    <property type="entry name" value="SAP18"/>
</dbReference>
<dbReference type="InterPro" id="IPR042534">
    <property type="entry name" value="SAP18_sf"/>
</dbReference>
<dbReference type="AlphaFoldDB" id="A0A511KF69"/>
<dbReference type="Pfam" id="PF06487">
    <property type="entry name" value="SAP18"/>
    <property type="match status" value="2"/>
</dbReference>
<evidence type="ECO:0000256" key="2">
    <source>
        <dbReference type="SAM" id="MobiDB-lite"/>
    </source>
</evidence>
<feature type="compositionally biased region" description="Low complexity" evidence="2">
    <location>
        <begin position="253"/>
        <end position="270"/>
    </location>
</feature>
<protein>
    <submittedName>
        <fullName evidence="3">Histone deacetylase complex subunit SAP18</fullName>
    </submittedName>
</protein>
<comment type="similarity">
    <text evidence="1">Belongs to the SAP18 family.</text>
</comment>
<feature type="compositionally biased region" description="Gly residues" evidence="2">
    <location>
        <begin position="226"/>
        <end position="237"/>
    </location>
</feature>
<name>A0A511KF69_RHOTO</name>
<dbReference type="PANTHER" id="PTHR13082">
    <property type="entry name" value="SAP18"/>
    <property type="match status" value="1"/>
</dbReference>
<dbReference type="Gene3D" id="3.10.20.550">
    <property type="entry name" value="ASAP complex, SAP18 subunit"/>
    <property type="match status" value="1"/>
</dbReference>
<evidence type="ECO:0000256" key="1">
    <source>
        <dbReference type="ARBA" id="ARBA00009143"/>
    </source>
</evidence>
<feature type="compositionally biased region" description="Low complexity" evidence="2">
    <location>
        <begin position="293"/>
        <end position="313"/>
    </location>
</feature>
<accession>A0A511KF69</accession>
<dbReference type="GO" id="GO:0003714">
    <property type="term" value="F:transcription corepressor activity"/>
    <property type="evidence" value="ECO:0007669"/>
    <property type="project" value="TreeGrafter"/>
</dbReference>
<comment type="caution">
    <text evidence="3">The sequence shown here is derived from an EMBL/GenBank/DDBJ whole genome shotgun (WGS) entry which is preliminary data.</text>
</comment>
<dbReference type="OrthoDB" id="440566at2759"/>
<proteinExistence type="inferred from homology"/>
<feature type="region of interest" description="Disordered" evidence="2">
    <location>
        <begin position="83"/>
        <end position="105"/>
    </location>
</feature>
<dbReference type="PANTHER" id="PTHR13082:SF0">
    <property type="entry name" value="HISTONE DEACETYLASE COMPLEX SUBUNIT SAP18"/>
    <property type="match status" value="1"/>
</dbReference>
<organism evidence="3 4">
    <name type="scientific">Rhodotorula toruloides</name>
    <name type="common">Yeast</name>
    <name type="synonym">Rhodosporidium toruloides</name>
    <dbReference type="NCBI Taxonomy" id="5286"/>
    <lineage>
        <taxon>Eukaryota</taxon>
        <taxon>Fungi</taxon>
        <taxon>Dikarya</taxon>
        <taxon>Basidiomycota</taxon>
        <taxon>Pucciniomycotina</taxon>
        <taxon>Microbotryomycetes</taxon>
        <taxon>Sporidiobolales</taxon>
        <taxon>Sporidiobolaceae</taxon>
        <taxon>Rhodotorula</taxon>
    </lineage>
</organism>
<evidence type="ECO:0000313" key="4">
    <source>
        <dbReference type="Proteomes" id="UP000321518"/>
    </source>
</evidence>
<evidence type="ECO:0000313" key="3">
    <source>
        <dbReference type="EMBL" id="GEM09027.1"/>
    </source>
</evidence>
<dbReference type="EMBL" id="BJWK01000007">
    <property type="protein sequence ID" value="GEM09027.1"/>
    <property type="molecule type" value="Genomic_DNA"/>
</dbReference>
<reference evidence="3 4" key="1">
    <citation type="submission" date="2019-07" db="EMBL/GenBank/DDBJ databases">
        <title>Rhodotorula toruloides NBRC10032 genome sequencing.</title>
        <authorList>
            <person name="Shida Y."/>
            <person name="Takaku H."/>
            <person name="Ogasawara W."/>
            <person name="Mori K."/>
        </authorList>
    </citation>
    <scope>NUCLEOTIDE SEQUENCE [LARGE SCALE GENOMIC DNA]</scope>
    <source>
        <strain evidence="3 4">NBRC10032</strain>
    </source>
</reference>
<feature type="compositionally biased region" description="Basic and acidic residues" evidence="2">
    <location>
        <begin position="317"/>
        <end position="346"/>
    </location>
</feature>
<gene>
    <name evidence="3" type="ORF">Rt10032_c07g3044</name>
</gene>
<feature type="region of interest" description="Disordered" evidence="2">
    <location>
        <begin position="215"/>
        <end position="346"/>
    </location>
</feature>
<dbReference type="GO" id="GO:0005634">
    <property type="term" value="C:nucleus"/>
    <property type="evidence" value="ECO:0007669"/>
    <property type="project" value="TreeGrafter"/>
</dbReference>
<sequence length="346" mass="36170">MNRTRQGRQPPQRRVDREKTCPSLLRVFVRTGQHHPDTDFTTQHVPSADEHQLYTWRDTTLREIINLVLDSSPRVRSLIIPSVPTSTSSSATSATLAPPAAHSHSPNARLSFRIVFFDPSLSRFTSTDLASFSVRDLVSSTNPPTVGRGGAPVHIKLERTLEDAKFVAGDLLDIAILGLGPPDAGAPTLVPPAIPGPRGGSGVFGIRGAAGGPGAGANGFVPRGPAAGGGGPSGGPGPKWAQPGGPRGGPRGAGAARAPTDQGWGAAPRGPAGGRRVSDGGGGGRYDDRDRPSGPLRPRSSRSRSPVARPSAAGGLDYDRPPHQRGRDRSMSPVRRGRDDDVDMRD</sequence>
<dbReference type="Proteomes" id="UP000321518">
    <property type="component" value="Unassembled WGS sequence"/>
</dbReference>